<reference evidence="2" key="1">
    <citation type="submission" date="2014-09" db="EMBL/GenBank/DDBJ databases">
        <authorList>
            <person name="Mudge J."/>
            <person name="Ramaraj T."/>
            <person name="Lindquist I.E."/>
            <person name="Bharti A.K."/>
            <person name="Sundararajan A."/>
            <person name="Cameron C.T."/>
            <person name="Woodward J.E."/>
            <person name="May G.D."/>
            <person name="Brubaker C."/>
            <person name="Broadhvest J."/>
            <person name="Wilkins T.A."/>
        </authorList>
    </citation>
    <scope>NUCLEOTIDE SEQUENCE</scope>
    <source>
        <strain evidence="2">cv. AKA8401</strain>
    </source>
</reference>
<evidence type="ECO:0000313" key="1">
    <source>
        <dbReference type="EMBL" id="KHF97716.1"/>
    </source>
</evidence>
<proteinExistence type="predicted"/>
<keyword evidence="2" id="KW-1185">Reference proteome</keyword>
<dbReference type="AlphaFoldDB" id="A0A0B0MBJ7"/>
<dbReference type="Proteomes" id="UP000032142">
    <property type="component" value="Unassembled WGS sequence"/>
</dbReference>
<accession>A0A0B0MBJ7</accession>
<comment type="caution">
    <text evidence="1">The sequence shown here is derived from an EMBL/GenBank/DDBJ whole genome shotgun (WGS) entry which is preliminary data.</text>
</comment>
<dbReference type="EMBL" id="JRRC01015449">
    <property type="protein sequence ID" value="KHF97716.1"/>
    <property type="molecule type" value="Genomic_DNA"/>
</dbReference>
<name>A0A0B0MBJ7_GOSAR</name>
<sequence>MNAEAPMVAQSKARTATGAMISAAKMSLEQSRLGLDSGVGRSALMALIWGVGQMLPEASRRCYGAAVFRKP</sequence>
<gene>
    <name evidence="1" type="ORF">F383_10802</name>
</gene>
<protein>
    <submittedName>
        <fullName evidence="1">Uncharacterized protein</fullName>
    </submittedName>
</protein>
<organism evidence="1 2">
    <name type="scientific">Gossypium arboreum</name>
    <name type="common">Tree cotton</name>
    <name type="synonym">Gossypium nanking</name>
    <dbReference type="NCBI Taxonomy" id="29729"/>
    <lineage>
        <taxon>Eukaryota</taxon>
        <taxon>Viridiplantae</taxon>
        <taxon>Streptophyta</taxon>
        <taxon>Embryophyta</taxon>
        <taxon>Tracheophyta</taxon>
        <taxon>Spermatophyta</taxon>
        <taxon>Magnoliopsida</taxon>
        <taxon>eudicotyledons</taxon>
        <taxon>Gunneridae</taxon>
        <taxon>Pentapetalae</taxon>
        <taxon>rosids</taxon>
        <taxon>malvids</taxon>
        <taxon>Malvales</taxon>
        <taxon>Malvaceae</taxon>
        <taxon>Malvoideae</taxon>
        <taxon>Gossypium</taxon>
    </lineage>
</organism>
<evidence type="ECO:0000313" key="2">
    <source>
        <dbReference type="Proteomes" id="UP000032142"/>
    </source>
</evidence>